<dbReference type="PANTHER" id="PTHR15715">
    <property type="entry name" value="CENTROSOMAL PROTEIN OF 170 KDA"/>
    <property type="match status" value="1"/>
</dbReference>
<dbReference type="InterPro" id="IPR000253">
    <property type="entry name" value="FHA_dom"/>
</dbReference>
<dbReference type="OrthoDB" id="687730at2759"/>
<keyword evidence="6" id="KW-1185">Reference proteome</keyword>
<gene>
    <name evidence="5" type="ORF">BpHYR1_028395</name>
</gene>
<dbReference type="InterPro" id="IPR051176">
    <property type="entry name" value="Cent_Immune-Sig_Mod"/>
</dbReference>
<feature type="transmembrane region" description="Helical" evidence="3">
    <location>
        <begin position="814"/>
        <end position="835"/>
    </location>
</feature>
<keyword evidence="1" id="KW-0175">Coiled coil</keyword>
<evidence type="ECO:0000259" key="4">
    <source>
        <dbReference type="PROSITE" id="PS50006"/>
    </source>
</evidence>
<reference evidence="5 6" key="1">
    <citation type="journal article" date="2018" name="Sci. Rep.">
        <title>Genomic signatures of local adaptation to the degree of environmental predictability in rotifers.</title>
        <authorList>
            <person name="Franch-Gras L."/>
            <person name="Hahn C."/>
            <person name="Garcia-Roger E.M."/>
            <person name="Carmona M.J."/>
            <person name="Serra M."/>
            <person name="Gomez A."/>
        </authorList>
    </citation>
    <scope>NUCLEOTIDE SEQUENCE [LARGE SCALE GENOMIC DNA]</scope>
    <source>
        <strain evidence="5">HYR1</strain>
    </source>
</reference>
<sequence length="843" mass="96804">MTIVMEEDAFSSSLSSLSTLSPQSNYQTLLSRENLNSSYLSNPSSTSPIINQSQQSPNSNTTNLENCPYAVFIFRSNGNSSSELFEERRIPLDKSCKIGRSVAKIRPEPNNAIFDCKVLSRNHALLWEENGKFYIQDTKSSNGTFLNGNRLGKSNEDSPPYELTSGDIIQFGVDVTENTKKVTHGCITVEVRLFHRFGVEAIYKPTQQTNKVDVQTQELYQLALFLQEAMMREEILNQKLNSLQSFIDQAKQTSENGWLTLIQEDRLLSRIDCLEKQNNLNNKNITEDQYKKAINCLREEKLKIEDSAKESIQKLIEEKNESNQKLDEFKTMFSTKEEESIQLNRLNEELRSKILDLAGQNQEFLTQIENFQNELEDAKTKYNEKCTSSDADKQNYENQISEYVESEKKHTAQIELLIAEKDIQSKQLEGLLVKFEQIKDINEMYAKKIETYEQEIAKFEVKENPKSESESQETSDTDKKISIKSEVLNDVSNNIINDSELVCQKESVNLSSSNGKVEDEKENVALISEQTSNEEIGNNLEQTDVNQNSKINFLNTEMKNLNFEIEDLKQKLEIEIDSNFKLKDELNYLKDNSPERLQGKENFDSLLKEKSAQLDELEKQLEEKNKLIEKLVLSKNELINLNLTNVLNISKSNDSFESKETNVNNLINLSKNEKDSADKSNFVSNDEYFSSVSEYDQFKTQVQVVQIAARQIIEDRPALLNKSLDEEAYFKQLEDSVQKLEELKETLEQKKTKTVETDTTPLDNQKIQELESKIKNLEEQCEEYKSKLDMTDSVLDDLNDGYEDLSLRAKIVSYFSMVPLSVLIFAILMAFYPILSTITATDL</sequence>
<keyword evidence="3" id="KW-0472">Membrane</keyword>
<evidence type="ECO:0000313" key="5">
    <source>
        <dbReference type="EMBL" id="RMZ98614.1"/>
    </source>
</evidence>
<dbReference type="STRING" id="10195.A0A3M7PIQ7"/>
<dbReference type="CDD" id="cd21911">
    <property type="entry name" value="CC1_SLMAP"/>
    <property type="match status" value="1"/>
</dbReference>
<feature type="coiled-coil region" evidence="1">
    <location>
        <begin position="551"/>
        <end position="637"/>
    </location>
</feature>
<feature type="region of interest" description="Disordered" evidence="2">
    <location>
        <begin position="37"/>
        <end position="61"/>
    </location>
</feature>
<protein>
    <submittedName>
        <fullName evidence="5">Sarcolemmal membrane-associated</fullName>
    </submittedName>
</protein>
<dbReference type="Pfam" id="PF00498">
    <property type="entry name" value="FHA"/>
    <property type="match status" value="1"/>
</dbReference>
<organism evidence="5 6">
    <name type="scientific">Brachionus plicatilis</name>
    <name type="common">Marine rotifer</name>
    <name type="synonym">Brachionus muelleri</name>
    <dbReference type="NCBI Taxonomy" id="10195"/>
    <lineage>
        <taxon>Eukaryota</taxon>
        <taxon>Metazoa</taxon>
        <taxon>Spiralia</taxon>
        <taxon>Gnathifera</taxon>
        <taxon>Rotifera</taxon>
        <taxon>Eurotatoria</taxon>
        <taxon>Monogononta</taxon>
        <taxon>Pseudotrocha</taxon>
        <taxon>Ploima</taxon>
        <taxon>Brachionidae</taxon>
        <taxon>Brachionus</taxon>
    </lineage>
</organism>
<dbReference type="SMART" id="SM00240">
    <property type="entry name" value="FHA"/>
    <property type="match status" value="1"/>
</dbReference>
<keyword evidence="3" id="KW-0812">Transmembrane</keyword>
<comment type="caution">
    <text evidence="5">The sequence shown here is derived from an EMBL/GenBank/DDBJ whole genome shotgun (WGS) entry which is preliminary data.</text>
</comment>
<evidence type="ECO:0000313" key="6">
    <source>
        <dbReference type="Proteomes" id="UP000276133"/>
    </source>
</evidence>
<feature type="compositionally biased region" description="Low complexity" evidence="2">
    <location>
        <begin position="37"/>
        <end position="48"/>
    </location>
</feature>
<evidence type="ECO:0000256" key="3">
    <source>
        <dbReference type="SAM" id="Phobius"/>
    </source>
</evidence>
<dbReference type="InterPro" id="IPR008984">
    <property type="entry name" value="SMAD_FHA_dom_sf"/>
</dbReference>
<dbReference type="SUPFAM" id="SSF49879">
    <property type="entry name" value="SMAD/FHA domain"/>
    <property type="match status" value="1"/>
</dbReference>
<dbReference type="PANTHER" id="PTHR15715:SF37">
    <property type="entry name" value="LD47843P"/>
    <property type="match status" value="1"/>
</dbReference>
<dbReference type="Gene3D" id="2.60.200.20">
    <property type="match status" value="1"/>
</dbReference>
<feature type="domain" description="FHA" evidence="4">
    <location>
        <begin position="96"/>
        <end position="151"/>
    </location>
</feature>
<feature type="compositionally biased region" description="Polar residues" evidence="2">
    <location>
        <begin position="49"/>
        <end position="61"/>
    </location>
</feature>
<proteinExistence type="predicted"/>
<keyword evidence="3" id="KW-1133">Transmembrane helix</keyword>
<dbReference type="AlphaFoldDB" id="A0A3M7PIQ7"/>
<dbReference type="Proteomes" id="UP000276133">
    <property type="component" value="Unassembled WGS sequence"/>
</dbReference>
<dbReference type="PROSITE" id="PS50006">
    <property type="entry name" value="FHA_DOMAIN"/>
    <property type="match status" value="1"/>
</dbReference>
<name>A0A3M7PIQ7_BRAPC</name>
<feature type="coiled-coil region" evidence="1">
    <location>
        <begin position="726"/>
        <end position="794"/>
    </location>
</feature>
<evidence type="ECO:0000256" key="2">
    <source>
        <dbReference type="SAM" id="MobiDB-lite"/>
    </source>
</evidence>
<accession>A0A3M7PIQ7</accession>
<evidence type="ECO:0000256" key="1">
    <source>
        <dbReference type="SAM" id="Coils"/>
    </source>
</evidence>
<dbReference type="EMBL" id="REGN01010663">
    <property type="protein sequence ID" value="RMZ98614.1"/>
    <property type="molecule type" value="Genomic_DNA"/>
</dbReference>
<feature type="coiled-coil region" evidence="1">
    <location>
        <begin position="305"/>
        <end position="388"/>
    </location>
</feature>
<dbReference type="CDD" id="cd22679">
    <property type="entry name" value="FHA_SLMAP"/>
    <property type="match status" value="1"/>
</dbReference>
<feature type="region of interest" description="Disordered" evidence="2">
    <location>
        <begin position="461"/>
        <end position="480"/>
    </location>
</feature>